<organism evidence="5">
    <name type="scientific">Methylocapsa acidiphila</name>
    <dbReference type="NCBI Taxonomy" id="133552"/>
    <lineage>
        <taxon>Bacteria</taxon>
        <taxon>Pseudomonadati</taxon>
        <taxon>Pseudomonadota</taxon>
        <taxon>Alphaproteobacteria</taxon>
        <taxon>Hyphomicrobiales</taxon>
        <taxon>Beijerinckiaceae</taxon>
        <taxon>Methylocapsa</taxon>
    </lineage>
</organism>
<reference evidence="5" key="1">
    <citation type="submission" date="2005-06" db="EMBL/GenBank/DDBJ databases">
        <title>First Genome Data from Uncultured Upland Soil Cluster a Methanotrophs Provide Further Evidence for a Close Phylogenetic Relationship to Methylocapsa acidiphila B2 and High-Affinity Methanotrophy Based on pMMO.</title>
        <authorList>
            <person name="Ricke P."/>
            <person name="Kube M."/>
            <person name="Nakagawa S."/>
            <person name="Erkel C."/>
            <person name="Reinhardt R."/>
            <person name="Liesack W."/>
        </authorList>
    </citation>
    <scope>NUCLEOTIDE SEQUENCE</scope>
</reference>
<dbReference type="AlphaFoldDB" id="Q2VNM9"/>
<accession>Q2VNM9</accession>
<dbReference type="EMBL" id="CT005238">
    <property type="protein sequence ID" value="CAJ01603.1"/>
    <property type="molecule type" value="Genomic_DNA"/>
</dbReference>
<evidence type="ECO:0000256" key="2">
    <source>
        <dbReference type="PROSITE-ProRule" id="PRU00285"/>
    </source>
</evidence>
<dbReference type="InterPro" id="IPR002068">
    <property type="entry name" value="A-crystallin/Hsp20_dom"/>
</dbReference>
<dbReference type="PROSITE" id="PS01031">
    <property type="entry name" value="SHSP"/>
    <property type="match status" value="1"/>
</dbReference>
<evidence type="ECO:0000259" key="4">
    <source>
        <dbReference type="PROSITE" id="PS01031"/>
    </source>
</evidence>
<gene>
    <name evidence="5" type="ORF">orf39</name>
</gene>
<keyword evidence="1 5" id="KW-0346">Stress response</keyword>
<sequence>MSRAPNLKSPFLLAFDEIERAAERAAKAVSNGYPPCNIERIVGGETDEVRLRITLAVAGFAADQLEVAADPNELTIRGRQKDERARTYLHRGIAARQFQRVFRFAEAMEVAEASLQDGLLSVELIRPEPRGHVKRVAINVRD</sequence>
<protein>
    <submittedName>
        <fullName evidence="5">Probable small heat shock protein hspH</fullName>
    </submittedName>
</protein>
<evidence type="ECO:0000313" key="5">
    <source>
        <dbReference type="EMBL" id="CAJ01603.1"/>
    </source>
</evidence>
<dbReference type="CDD" id="cd06470">
    <property type="entry name" value="ACD_IbpA-B_like"/>
    <property type="match status" value="1"/>
</dbReference>
<dbReference type="Gene3D" id="2.60.40.790">
    <property type="match status" value="1"/>
</dbReference>
<dbReference type="PANTHER" id="PTHR47062">
    <property type="match status" value="1"/>
</dbReference>
<evidence type="ECO:0000256" key="3">
    <source>
        <dbReference type="RuleBase" id="RU003616"/>
    </source>
</evidence>
<feature type="domain" description="SHSP" evidence="4">
    <location>
        <begin position="27"/>
        <end position="141"/>
    </location>
</feature>
<proteinExistence type="inferred from homology"/>
<dbReference type="InterPro" id="IPR008978">
    <property type="entry name" value="HSP20-like_chaperone"/>
</dbReference>
<evidence type="ECO:0000256" key="1">
    <source>
        <dbReference type="ARBA" id="ARBA00023016"/>
    </source>
</evidence>
<dbReference type="InterPro" id="IPR037913">
    <property type="entry name" value="ACD_IbpA/B"/>
</dbReference>
<comment type="similarity">
    <text evidence="2 3">Belongs to the small heat shock protein (HSP20) family.</text>
</comment>
<name>Q2VNM9_METAI</name>
<dbReference type="SUPFAM" id="SSF49764">
    <property type="entry name" value="HSP20-like chaperones"/>
    <property type="match status" value="1"/>
</dbReference>
<dbReference type="PANTHER" id="PTHR47062:SF1">
    <property type="entry name" value="SMALL HEAT SHOCK PROTEIN IBPA"/>
    <property type="match status" value="1"/>
</dbReference>
<dbReference type="Pfam" id="PF00011">
    <property type="entry name" value="HSP20"/>
    <property type="match status" value="1"/>
</dbReference>